<comment type="caution">
    <text evidence="6">The sequence shown here is derived from an EMBL/GenBank/DDBJ whole genome shotgun (WGS) entry which is preliminary data.</text>
</comment>
<dbReference type="InterPro" id="IPR006640">
    <property type="entry name" value="SprT-like_domain"/>
</dbReference>
<evidence type="ECO:0000256" key="2">
    <source>
        <dbReference type="ARBA" id="ARBA00023242"/>
    </source>
</evidence>
<dbReference type="GO" id="GO:0003697">
    <property type="term" value="F:single-stranded DNA binding"/>
    <property type="evidence" value="ECO:0007669"/>
    <property type="project" value="InterPro"/>
</dbReference>
<sequence length="472" mass="53414">MSTRRCKSSWRSRLRRTCTILAKSGNYSFLLLFLYRMLFIFFISWTVLATYCVNLCRTDKMALTHAVATARGDTLATQRCDLLAPENEYLDPNPDLHSLFQEYNRMFFEGRLAGCEVKWSKRMTLCAGLCSFQPRSGFCSIRLSEPLLKLRPRSDMVNTLLHEMIHAYVFVATPVRDHDDHGPLFQAHMNRINEAAKTKITVFHTFHDEVDSYRQHVWQCNGPCRHTRPYFGLVKRSMNRAPGPTDRWWADHERSCGGSYTKIKEPAEFTAKQAKKKERELAREEKQKKKNKEAKAPPSVKQFFPTIKEDSDTKSGDSKQPARAEKKPPRVGKKAPSHPGTGNDNPKKQKTEHDGDDKSSVWPMLGFPPSAPVVFSVDGDEDGYFLVGGIQALYQTPPAQQLTPSGRKRDRLEPPDKLRGDEATGASTPGSSAVVDLTVSDSDDSDEQLEQAIRLSLTARTGDEDVIEIDLR</sequence>
<accession>A0A8T1BLD9</accession>
<dbReference type="Proteomes" id="UP000774804">
    <property type="component" value="Unassembled WGS sequence"/>
</dbReference>
<reference evidence="6" key="1">
    <citation type="submission" date="2018-10" db="EMBL/GenBank/DDBJ databases">
        <title>Effector identification in a new, highly contiguous assembly of the strawberry crown rot pathogen Phytophthora cactorum.</title>
        <authorList>
            <person name="Armitage A.D."/>
            <person name="Nellist C.F."/>
            <person name="Bates H."/>
            <person name="Vickerstaff R.J."/>
            <person name="Harrison R.J."/>
        </authorList>
    </citation>
    <scope>NUCLEOTIDE SEQUENCE</scope>
    <source>
        <strain evidence="6">4032</strain>
    </source>
</reference>
<gene>
    <name evidence="6" type="ORF">PC115_g15491</name>
</gene>
<dbReference type="AlphaFoldDB" id="A0A8T1BLD9"/>
<comment type="subcellular location">
    <subcellularLocation>
        <location evidence="1">Nucleus</location>
    </subcellularLocation>
</comment>
<dbReference type="GO" id="GO:0006974">
    <property type="term" value="P:DNA damage response"/>
    <property type="evidence" value="ECO:0007669"/>
    <property type="project" value="InterPro"/>
</dbReference>
<feature type="region of interest" description="Disordered" evidence="3">
    <location>
        <begin position="267"/>
        <end position="373"/>
    </location>
</feature>
<protein>
    <recommendedName>
        <fullName evidence="5">SprT-like domain-containing protein</fullName>
    </recommendedName>
</protein>
<dbReference type="GO" id="GO:0005634">
    <property type="term" value="C:nucleus"/>
    <property type="evidence" value="ECO:0007669"/>
    <property type="project" value="UniProtKB-SubCell"/>
</dbReference>
<keyword evidence="2" id="KW-0539">Nucleus</keyword>
<dbReference type="InterPro" id="IPR055220">
    <property type="entry name" value="SPRTN_ZBD"/>
</dbReference>
<evidence type="ECO:0000256" key="4">
    <source>
        <dbReference type="SAM" id="Phobius"/>
    </source>
</evidence>
<evidence type="ECO:0000259" key="5">
    <source>
        <dbReference type="SMART" id="SM00731"/>
    </source>
</evidence>
<evidence type="ECO:0000313" key="6">
    <source>
        <dbReference type="EMBL" id="KAG2902771.1"/>
    </source>
</evidence>
<keyword evidence="4" id="KW-0812">Transmembrane</keyword>
<dbReference type="GO" id="GO:0004222">
    <property type="term" value="F:metalloendopeptidase activity"/>
    <property type="evidence" value="ECO:0007669"/>
    <property type="project" value="InterPro"/>
</dbReference>
<feature type="compositionally biased region" description="Basic and acidic residues" evidence="3">
    <location>
        <begin position="307"/>
        <end position="328"/>
    </location>
</feature>
<dbReference type="VEuPathDB" id="FungiDB:PC110_g1944"/>
<feature type="compositionally biased region" description="Basic and acidic residues" evidence="3">
    <location>
        <begin position="345"/>
        <end position="359"/>
    </location>
</feature>
<feature type="transmembrane region" description="Helical" evidence="4">
    <location>
        <begin position="20"/>
        <end position="48"/>
    </location>
</feature>
<organism evidence="6 7">
    <name type="scientific">Phytophthora cactorum</name>
    <dbReference type="NCBI Taxonomy" id="29920"/>
    <lineage>
        <taxon>Eukaryota</taxon>
        <taxon>Sar</taxon>
        <taxon>Stramenopiles</taxon>
        <taxon>Oomycota</taxon>
        <taxon>Peronosporomycetes</taxon>
        <taxon>Peronosporales</taxon>
        <taxon>Peronosporaceae</taxon>
        <taxon>Phytophthora</taxon>
    </lineage>
</organism>
<feature type="domain" description="SprT-like" evidence="5">
    <location>
        <begin position="94"/>
        <end position="263"/>
    </location>
</feature>
<keyword evidence="4" id="KW-1133">Transmembrane helix</keyword>
<dbReference type="Pfam" id="PF22934">
    <property type="entry name" value="SPRTN_ZBD"/>
    <property type="match status" value="1"/>
</dbReference>
<evidence type="ECO:0000256" key="1">
    <source>
        <dbReference type="ARBA" id="ARBA00004123"/>
    </source>
</evidence>
<dbReference type="PANTHER" id="PTHR21220">
    <property type="entry name" value="DNA-DEPENDENT METALLOPROTEASE SPRTN"/>
    <property type="match status" value="1"/>
</dbReference>
<dbReference type="SMART" id="SM00731">
    <property type="entry name" value="SprT"/>
    <property type="match status" value="1"/>
</dbReference>
<dbReference type="InterPro" id="IPR044245">
    <property type="entry name" value="Spartan"/>
</dbReference>
<proteinExistence type="predicted"/>
<feature type="region of interest" description="Disordered" evidence="3">
    <location>
        <begin position="395"/>
        <end position="447"/>
    </location>
</feature>
<dbReference type="Pfam" id="PF10263">
    <property type="entry name" value="SprT-like"/>
    <property type="match status" value="1"/>
</dbReference>
<dbReference type="PANTHER" id="PTHR21220:SF0">
    <property type="entry name" value="DNA-DEPENDENT METALLOPROTEASE SPRTN"/>
    <property type="match status" value="1"/>
</dbReference>
<dbReference type="GO" id="GO:0031593">
    <property type="term" value="F:polyubiquitin modification-dependent protein binding"/>
    <property type="evidence" value="ECO:0007669"/>
    <property type="project" value="TreeGrafter"/>
</dbReference>
<dbReference type="EMBL" id="RCMI01000633">
    <property type="protein sequence ID" value="KAG2902771.1"/>
    <property type="molecule type" value="Genomic_DNA"/>
</dbReference>
<feature type="compositionally biased region" description="Polar residues" evidence="3">
    <location>
        <begin position="395"/>
        <end position="404"/>
    </location>
</feature>
<feature type="compositionally biased region" description="Basic and acidic residues" evidence="3">
    <location>
        <begin position="410"/>
        <end position="422"/>
    </location>
</feature>
<keyword evidence="4" id="KW-0472">Membrane</keyword>
<evidence type="ECO:0000313" key="7">
    <source>
        <dbReference type="Proteomes" id="UP000774804"/>
    </source>
</evidence>
<name>A0A8T1BLD9_9STRA</name>
<feature type="compositionally biased region" description="Basic and acidic residues" evidence="3">
    <location>
        <begin position="277"/>
        <end position="287"/>
    </location>
</feature>
<feature type="compositionally biased region" description="Low complexity" evidence="3">
    <location>
        <begin position="431"/>
        <end position="440"/>
    </location>
</feature>
<evidence type="ECO:0000256" key="3">
    <source>
        <dbReference type="SAM" id="MobiDB-lite"/>
    </source>
</evidence>